<dbReference type="Pfam" id="PF05119">
    <property type="entry name" value="Terminase_4"/>
    <property type="match status" value="1"/>
</dbReference>
<dbReference type="InterPro" id="IPR006448">
    <property type="entry name" value="Phage_term_ssu_P27"/>
</dbReference>
<dbReference type="EMBL" id="PEKM01000003">
    <property type="protein sequence ID" value="PIK16938.1"/>
    <property type="molecule type" value="Genomic_DNA"/>
</dbReference>
<accession>A0AAJ3RFS7</accession>
<evidence type="ECO:0000313" key="1">
    <source>
        <dbReference type="EMBL" id="PIK16938.1"/>
    </source>
</evidence>
<dbReference type="NCBIfam" id="TIGR01558">
    <property type="entry name" value="sm_term_P27"/>
    <property type="match status" value="1"/>
</dbReference>
<comment type="caution">
    <text evidence="1">The sequence shown here is derived from an EMBL/GenBank/DDBJ whole genome shotgun (WGS) entry which is preliminary data.</text>
</comment>
<gene>
    <name evidence="1" type="ORF">CTI16_12160</name>
</gene>
<organism evidence="1 2">
    <name type="scientific">Prevotella intermedia</name>
    <dbReference type="NCBI Taxonomy" id="28131"/>
    <lineage>
        <taxon>Bacteria</taxon>
        <taxon>Pseudomonadati</taxon>
        <taxon>Bacteroidota</taxon>
        <taxon>Bacteroidia</taxon>
        <taxon>Bacteroidales</taxon>
        <taxon>Prevotellaceae</taxon>
        <taxon>Prevotella</taxon>
    </lineage>
</organism>
<dbReference type="RefSeq" id="WP_099893275.1">
    <property type="nucleotide sequence ID" value="NZ_CP024725.1"/>
</dbReference>
<reference evidence="1 2" key="1">
    <citation type="submission" date="2017-11" db="EMBL/GenBank/DDBJ databases">
        <title>Genome sequencing of Prevotella intermedia KCOM 1101.</title>
        <authorList>
            <person name="Kook J.-K."/>
            <person name="Park S.-N."/>
            <person name="Lim Y.K."/>
        </authorList>
    </citation>
    <scope>NUCLEOTIDE SEQUENCE [LARGE SCALE GENOMIC DNA]</scope>
    <source>
        <strain evidence="1 2">KCOM 1101</strain>
    </source>
</reference>
<sequence>MSKFTMPTHLQKEARDYMKDVIAMLTDNGVMEDVDVAALNMLAHNYNTFIVANKQLQKDGLTVTSDRGNISEHPLIKVAKDAQTQAMKVMVEFGLTAKSRAKLPQIDNVDDELSPLEQFVKGSKEIR</sequence>
<dbReference type="Proteomes" id="UP000229111">
    <property type="component" value="Unassembled WGS sequence"/>
</dbReference>
<dbReference type="AlphaFoldDB" id="A0AAJ3RFS7"/>
<proteinExistence type="predicted"/>
<name>A0AAJ3RFS7_PREIN</name>
<evidence type="ECO:0000313" key="2">
    <source>
        <dbReference type="Proteomes" id="UP000229111"/>
    </source>
</evidence>
<protein>
    <submittedName>
        <fullName evidence="1">Phage terminase small subunit P27 family</fullName>
    </submittedName>
</protein>